<organism evidence="8">
    <name type="scientific">Blastobotrys adeninivorans</name>
    <name type="common">Yeast</name>
    <name type="synonym">Arxula adeninivorans</name>
    <dbReference type="NCBI Taxonomy" id="409370"/>
    <lineage>
        <taxon>Eukaryota</taxon>
        <taxon>Fungi</taxon>
        <taxon>Dikarya</taxon>
        <taxon>Ascomycota</taxon>
        <taxon>Saccharomycotina</taxon>
        <taxon>Dipodascomycetes</taxon>
        <taxon>Dipodascales</taxon>
        <taxon>Trichomonascaceae</taxon>
        <taxon>Blastobotrys</taxon>
    </lineage>
</organism>
<dbReference type="InterPro" id="IPR020846">
    <property type="entry name" value="MFS_dom"/>
</dbReference>
<feature type="transmembrane region" description="Helical" evidence="6">
    <location>
        <begin position="442"/>
        <end position="461"/>
    </location>
</feature>
<dbReference type="Gene3D" id="1.20.1250.20">
    <property type="entry name" value="MFS general substrate transporter like domains"/>
    <property type="match status" value="1"/>
</dbReference>
<dbReference type="PANTHER" id="PTHR23502:SF47">
    <property type="entry name" value="MAJOR FACILITATOR SUPERFAMILY (MFS) PROFILE DOMAIN-CONTAINING PROTEIN-RELATED"/>
    <property type="match status" value="1"/>
</dbReference>
<evidence type="ECO:0000256" key="4">
    <source>
        <dbReference type="ARBA" id="ARBA00023136"/>
    </source>
</evidence>
<feature type="transmembrane region" description="Helical" evidence="6">
    <location>
        <begin position="535"/>
        <end position="555"/>
    </location>
</feature>
<evidence type="ECO:0000256" key="5">
    <source>
        <dbReference type="SAM" id="MobiDB-lite"/>
    </source>
</evidence>
<dbReference type="PANTHER" id="PTHR23502">
    <property type="entry name" value="MAJOR FACILITATOR SUPERFAMILY"/>
    <property type="match status" value="1"/>
</dbReference>
<dbReference type="CDD" id="cd17323">
    <property type="entry name" value="MFS_Tpo1_MDR_like"/>
    <property type="match status" value="1"/>
</dbReference>
<evidence type="ECO:0000256" key="6">
    <source>
        <dbReference type="SAM" id="Phobius"/>
    </source>
</evidence>
<dbReference type="InterPro" id="IPR011701">
    <property type="entry name" value="MFS"/>
</dbReference>
<sequence>MQSILRYRRLRKELEESIHVNSRQRSHWANSPLQSSAKPLRNDDTESSAAQGTTTAQDGYSEKAGMSPRTTVTLQNGQRIHIPGIKVVPSGSLPGSEEPADIFLVGFDSDHDQLNPRNWPLAQKWRTLGIVGMTGFLVGWASSIDSAVTKQVQEDFGVSDVTESLATALYLVAFGFGSLVAAPFSETVGRNPVYLVTLSVLMIFLMASGLAPNIGAQLAFRFIAGLFGCTPLTTFGGSMSDIFDLLDRTYAFPVCCSLSFIGPFLAPMVGAFIGQSTAISWRWSEWTSLIMAGLITGAIFLFVPETYTPVLLKWKAGHLRSITGDTRFKAPIELSQVSLSARLLRSCSRPFKLFFGELMVALFTMYLVVVYIVLFGFLTGYDFIYGQTYGFSQGSVGLAFIPMNMGFLVAFAIIPHVYLKYKKTLQLAAMTEKGHPEPEQRLWYAMYGAPWLPISLFWMGWTSFPSISYWSSLVSSVAFGFAVQGIFISSYQYLIDTYEEYAASALVSATFFRYLASGAMVIVTLPMYKNLGVHWALTLLGCISLVMTPVPYVFYRYGHIFRARSKAAAHS</sequence>
<dbReference type="SUPFAM" id="SSF103473">
    <property type="entry name" value="MFS general substrate transporter"/>
    <property type="match status" value="1"/>
</dbReference>
<proteinExistence type="predicted"/>
<feature type="transmembrane region" description="Helical" evidence="6">
    <location>
        <begin position="164"/>
        <end position="181"/>
    </location>
</feature>
<keyword evidence="2 6" id="KW-0812">Transmembrane</keyword>
<dbReference type="AlphaFoldDB" id="A0A060SZC1"/>
<dbReference type="EMBL" id="HG937691">
    <property type="protein sequence ID" value="CDP33874.1"/>
    <property type="molecule type" value="Genomic_DNA"/>
</dbReference>
<feature type="transmembrane region" description="Helical" evidence="6">
    <location>
        <begin position="250"/>
        <end position="274"/>
    </location>
</feature>
<dbReference type="Pfam" id="PF07690">
    <property type="entry name" value="MFS_1"/>
    <property type="match status" value="1"/>
</dbReference>
<feature type="transmembrane region" description="Helical" evidence="6">
    <location>
        <begin position="467"/>
        <end position="489"/>
    </location>
</feature>
<keyword evidence="4 6" id="KW-0472">Membrane</keyword>
<feature type="transmembrane region" description="Helical" evidence="6">
    <location>
        <begin position="353"/>
        <end position="378"/>
    </location>
</feature>
<feature type="transmembrane region" description="Helical" evidence="6">
    <location>
        <begin position="193"/>
        <end position="212"/>
    </location>
</feature>
<dbReference type="GO" id="GO:0022857">
    <property type="term" value="F:transmembrane transporter activity"/>
    <property type="evidence" value="ECO:0007669"/>
    <property type="project" value="InterPro"/>
</dbReference>
<dbReference type="PhylomeDB" id="A0A060SZC1"/>
<accession>A0A060SZC1</accession>
<feature type="compositionally biased region" description="Polar residues" evidence="5">
    <location>
        <begin position="47"/>
        <end position="58"/>
    </location>
</feature>
<evidence type="ECO:0000256" key="2">
    <source>
        <dbReference type="ARBA" id="ARBA00022692"/>
    </source>
</evidence>
<evidence type="ECO:0000256" key="3">
    <source>
        <dbReference type="ARBA" id="ARBA00022989"/>
    </source>
</evidence>
<evidence type="ECO:0000313" key="8">
    <source>
        <dbReference type="EMBL" id="CDP33874.1"/>
    </source>
</evidence>
<feature type="transmembrane region" description="Helical" evidence="6">
    <location>
        <begin position="125"/>
        <end position="144"/>
    </location>
</feature>
<feature type="region of interest" description="Disordered" evidence="5">
    <location>
        <begin position="19"/>
        <end position="66"/>
    </location>
</feature>
<feature type="transmembrane region" description="Helical" evidence="6">
    <location>
        <begin position="398"/>
        <end position="421"/>
    </location>
</feature>
<dbReference type="PROSITE" id="PS50850">
    <property type="entry name" value="MFS"/>
    <property type="match status" value="1"/>
</dbReference>
<name>A0A060SZC1_BLAAD</name>
<gene>
    <name evidence="8" type="ORF">GNLVRS02_ARAD1A19448g</name>
</gene>
<evidence type="ECO:0000256" key="1">
    <source>
        <dbReference type="ARBA" id="ARBA00004141"/>
    </source>
</evidence>
<feature type="transmembrane region" description="Helical" evidence="6">
    <location>
        <begin position="501"/>
        <end position="523"/>
    </location>
</feature>
<feature type="transmembrane region" description="Helical" evidence="6">
    <location>
        <begin position="218"/>
        <end position="238"/>
    </location>
</feature>
<comment type="subcellular location">
    <subcellularLocation>
        <location evidence="1">Membrane</location>
        <topology evidence="1">Multi-pass membrane protein</topology>
    </subcellularLocation>
</comment>
<dbReference type="FunFam" id="1.20.1250.20:FF:000082">
    <property type="entry name" value="MFS multidrug transporter, putative"/>
    <property type="match status" value="1"/>
</dbReference>
<keyword evidence="3 6" id="KW-1133">Transmembrane helix</keyword>
<dbReference type="GO" id="GO:0005886">
    <property type="term" value="C:plasma membrane"/>
    <property type="evidence" value="ECO:0007669"/>
    <property type="project" value="TreeGrafter"/>
</dbReference>
<protein>
    <submittedName>
        <fullName evidence="8">ARAD1A19448p</fullName>
    </submittedName>
</protein>
<feature type="transmembrane region" description="Helical" evidence="6">
    <location>
        <begin position="286"/>
        <end position="303"/>
    </location>
</feature>
<evidence type="ECO:0000259" key="7">
    <source>
        <dbReference type="PROSITE" id="PS50850"/>
    </source>
</evidence>
<feature type="compositionally biased region" description="Polar residues" evidence="5">
    <location>
        <begin position="19"/>
        <end position="37"/>
    </location>
</feature>
<reference evidence="8" key="2">
    <citation type="submission" date="2014-06" db="EMBL/GenBank/DDBJ databases">
        <title>The complete genome of Blastobotrys (Arxula) adeninivorans LS3 - a yeast of biotechnological interest.</title>
        <authorList>
            <person name="Kunze G."/>
            <person name="Gaillardin C."/>
            <person name="Czernicka M."/>
            <person name="Durrens P."/>
            <person name="Martin T."/>
            <person name="Boer E."/>
            <person name="Gabaldon T."/>
            <person name="Cruz J."/>
            <person name="Talla E."/>
            <person name="Marck C."/>
            <person name="Goffeau A."/>
            <person name="Barbe V."/>
            <person name="Baret P."/>
            <person name="Baronian K."/>
            <person name="Beier S."/>
            <person name="Bleykasten C."/>
            <person name="Bode R."/>
            <person name="Casaregola S."/>
            <person name="Despons L."/>
            <person name="Fairhead C."/>
            <person name="Giersberg M."/>
            <person name="Gierski P."/>
            <person name="Hahnel U."/>
            <person name="Hartmann A."/>
            <person name="Jankowska D."/>
            <person name="Jubin C."/>
            <person name="Jung P."/>
            <person name="Lafontaine I."/>
            <person name="Leh-Louis V."/>
            <person name="Lemaire M."/>
            <person name="Marcet-Houben M."/>
            <person name="Mascher M."/>
            <person name="Morel G."/>
            <person name="Richard G.-F."/>
            <person name="Riechen J."/>
            <person name="Sacerdot C."/>
            <person name="Sarkar A."/>
            <person name="Savel G."/>
            <person name="Schacherer J."/>
            <person name="Sherman D."/>
            <person name="Straub M.-L."/>
            <person name="Stein N."/>
            <person name="Thierry A."/>
            <person name="Trautwein-Schult A."/>
            <person name="Westhof E."/>
            <person name="Worch S."/>
            <person name="Dujon B."/>
            <person name="Souciet J.-L."/>
            <person name="Wincker P."/>
            <person name="Scholz U."/>
            <person name="Neuveglise N."/>
        </authorList>
    </citation>
    <scope>NUCLEOTIDE SEQUENCE</scope>
    <source>
        <strain evidence="8">LS3</strain>
    </source>
</reference>
<reference evidence="8" key="1">
    <citation type="submission" date="2014-02" db="EMBL/GenBank/DDBJ databases">
        <authorList>
            <person name="Genoscope - CEA"/>
        </authorList>
    </citation>
    <scope>NUCLEOTIDE SEQUENCE</scope>
    <source>
        <strain evidence="8">LS3</strain>
    </source>
</reference>
<feature type="domain" description="Major facilitator superfamily (MFS) profile" evidence="7">
    <location>
        <begin position="127"/>
        <end position="559"/>
    </location>
</feature>
<dbReference type="InterPro" id="IPR036259">
    <property type="entry name" value="MFS_trans_sf"/>
</dbReference>